<sequence>MAKASVIALVSLAICLSSFLSLSYAEDRFFVEGKVYCDTCRVEFETRISEPIKGATVNLECRNRTVDGSITYSRGATTDELGKYSIEVEGDHAEEICEVSVTKSPREDCNEFMEAWRKARVLLTKKNGVIAPVRFANSLGFLKKKAVPGCAQVLKEMGFVPLH</sequence>
<dbReference type="PROSITE" id="PS00925">
    <property type="entry name" value="OLEEI"/>
    <property type="match status" value="1"/>
</dbReference>
<evidence type="ECO:0000256" key="2">
    <source>
        <dbReference type="ARBA" id="ARBA00023157"/>
    </source>
</evidence>
<feature type="chain" id="PRO_5027670158" evidence="3">
    <location>
        <begin position="26"/>
        <end position="163"/>
    </location>
</feature>
<name>A0A6P5WPH3_DURZI</name>
<dbReference type="OrthoDB" id="1888725at2759"/>
<dbReference type="KEGG" id="dzi:111276544"/>
<dbReference type="RefSeq" id="XP_022718025.1">
    <property type="nucleotide sequence ID" value="XM_022862290.1"/>
</dbReference>
<dbReference type="PANTHER" id="PTHR31614:SF20">
    <property type="entry name" value="POLLEN PROTEIN OLE E I-LIKE PROTEIN"/>
    <property type="match status" value="1"/>
</dbReference>
<organism evidence="4 5">
    <name type="scientific">Durio zibethinus</name>
    <name type="common">Durian</name>
    <dbReference type="NCBI Taxonomy" id="66656"/>
    <lineage>
        <taxon>Eukaryota</taxon>
        <taxon>Viridiplantae</taxon>
        <taxon>Streptophyta</taxon>
        <taxon>Embryophyta</taxon>
        <taxon>Tracheophyta</taxon>
        <taxon>Spermatophyta</taxon>
        <taxon>Magnoliopsida</taxon>
        <taxon>eudicotyledons</taxon>
        <taxon>Gunneridae</taxon>
        <taxon>Pentapetalae</taxon>
        <taxon>rosids</taxon>
        <taxon>malvids</taxon>
        <taxon>Malvales</taxon>
        <taxon>Malvaceae</taxon>
        <taxon>Helicteroideae</taxon>
        <taxon>Durio</taxon>
    </lineage>
</organism>
<evidence type="ECO:0000256" key="1">
    <source>
        <dbReference type="ARBA" id="ARBA00010049"/>
    </source>
</evidence>
<dbReference type="InterPro" id="IPR006041">
    <property type="entry name" value="Pollen_Ole_e1_allergen"/>
</dbReference>
<dbReference type="GeneID" id="111276544"/>
<accession>A0A6P5WPH3</accession>
<dbReference type="AlphaFoldDB" id="A0A6P5WPH3"/>
<evidence type="ECO:0000256" key="3">
    <source>
        <dbReference type="SAM" id="SignalP"/>
    </source>
</evidence>
<dbReference type="PANTHER" id="PTHR31614">
    <property type="entry name" value="PROTEIN DOWNSTREAM OF FLC-RELATED"/>
    <property type="match status" value="1"/>
</dbReference>
<dbReference type="GO" id="GO:0005615">
    <property type="term" value="C:extracellular space"/>
    <property type="evidence" value="ECO:0007669"/>
    <property type="project" value="InterPro"/>
</dbReference>
<evidence type="ECO:0000313" key="4">
    <source>
        <dbReference type="Proteomes" id="UP000515121"/>
    </source>
</evidence>
<keyword evidence="2" id="KW-1015">Disulfide bond</keyword>
<dbReference type="Proteomes" id="UP000515121">
    <property type="component" value="Unplaced"/>
</dbReference>
<keyword evidence="4" id="KW-1185">Reference proteome</keyword>
<gene>
    <name evidence="5" type="primary">LOC111276544</name>
</gene>
<proteinExistence type="inferred from homology"/>
<protein>
    <submittedName>
        <fullName evidence="5">Olee1-like protein</fullName>
    </submittedName>
</protein>
<dbReference type="Pfam" id="PF01190">
    <property type="entry name" value="Pollen_Ole_e_1"/>
    <property type="match status" value="1"/>
</dbReference>
<keyword evidence="3" id="KW-0732">Signal</keyword>
<feature type="signal peptide" evidence="3">
    <location>
        <begin position="1"/>
        <end position="25"/>
    </location>
</feature>
<reference evidence="5" key="1">
    <citation type="submission" date="2025-08" db="UniProtKB">
        <authorList>
            <consortium name="RefSeq"/>
        </authorList>
    </citation>
    <scope>IDENTIFICATION</scope>
    <source>
        <tissue evidence="5">Fruit stalk</tissue>
    </source>
</reference>
<dbReference type="InterPro" id="IPR006040">
    <property type="entry name" value="Allergen_Ole_e_I_CS"/>
</dbReference>
<comment type="similarity">
    <text evidence="1">Belongs to the Ole e I family.</text>
</comment>
<evidence type="ECO:0000313" key="5">
    <source>
        <dbReference type="RefSeq" id="XP_022718025.1"/>
    </source>
</evidence>